<feature type="transmembrane region" description="Helical" evidence="1">
    <location>
        <begin position="87"/>
        <end position="109"/>
    </location>
</feature>
<evidence type="ECO:0000256" key="1">
    <source>
        <dbReference type="SAM" id="Phobius"/>
    </source>
</evidence>
<keyword evidence="1" id="KW-0472">Membrane</keyword>
<keyword evidence="1" id="KW-0812">Transmembrane</keyword>
<protein>
    <submittedName>
        <fullName evidence="2">DUF1634 domain-containing protein</fullName>
    </submittedName>
</protein>
<reference evidence="2 3" key="1">
    <citation type="journal article" date="2020" name="Microorganisms">
        <title>Simultaneous Genome Sequencing of Prosthecochloris ethylica and Desulfuromonas acetoxidans within a Syntrophic Mixture Reveals Unique Pili and Protein Interactions.</title>
        <authorList>
            <person name="Kyndt J.A."/>
            <person name="Van Beeumen J.J."/>
            <person name="Meyer T.E."/>
        </authorList>
    </citation>
    <scope>NUCLEOTIDE SEQUENCE [LARGE SCALE GENOMIC DNA]</scope>
    <source>
        <strain evidence="2 3">N3</strain>
    </source>
</reference>
<dbReference type="RefSeq" id="WP_175187035.1">
    <property type="nucleotide sequence ID" value="NZ_JABVZQ010000003.1"/>
</dbReference>
<dbReference type="Proteomes" id="UP000619838">
    <property type="component" value="Unassembled WGS sequence"/>
</dbReference>
<feature type="transmembrane region" description="Helical" evidence="1">
    <location>
        <begin position="116"/>
        <end position="135"/>
    </location>
</feature>
<accession>A0ABR9XSP5</accession>
<organism evidence="2 3">
    <name type="scientific">Prosthecochloris ethylica</name>
    <dbReference type="NCBI Taxonomy" id="2743976"/>
    <lineage>
        <taxon>Bacteria</taxon>
        <taxon>Pseudomonadati</taxon>
        <taxon>Chlorobiota</taxon>
        <taxon>Chlorobiia</taxon>
        <taxon>Chlorobiales</taxon>
        <taxon>Chlorobiaceae</taxon>
        <taxon>Prosthecochloris</taxon>
    </lineage>
</organism>
<proteinExistence type="predicted"/>
<dbReference type="EMBL" id="JADGII010000011">
    <property type="protein sequence ID" value="MBF0637023.1"/>
    <property type="molecule type" value="Genomic_DNA"/>
</dbReference>
<keyword evidence="3" id="KW-1185">Reference proteome</keyword>
<name>A0ABR9XSP5_9CHLB</name>
<feature type="transmembrane region" description="Helical" evidence="1">
    <location>
        <begin position="23"/>
        <end position="43"/>
    </location>
</feature>
<evidence type="ECO:0000313" key="2">
    <source>
        <dbReference type="EMBL" id="MBF0637023.1"/>
    </source>
</evidence>
<gene>
    <name evidence="2" type="ORF">INT08_07555</name>
</gene>
<evidence type="ECO:0000313" key="3">
    <source>
        <dbReference type="Proteomes" id="UP000619838"/>
    </source>
</evidence>
<sequence>MVPKSQQNGADVERSYAGMLERVSMAGIAASIVAYLLYVLHIVPSSVPVHEIAANWHLGAGELAERGLVVEGWSWIAGLPASDTLSLASIGLLTMTPVACLAAASVSFLLRRDYAYALIAFLQIVVLLVAVSGVFTS</sequence>
<keyword evidence="1" id="KW-1133">Transmembrane helix</keyword>
<comment type="caution">
    <text evidence="2">The sequence shown here is derived from an EMBL/GenBank/DDBJ whole genome shotgun (WGS) entry which is preliminary data.</text>
</comment>